<name>A0A0A9Y671_LYGHE</name>
<dbReference type="AlphaFoldDB" id="A0A0A9Y671"/>
<dbReference type="Gene3D" id="3.30.70.1820">
    <property type="entry name" value="L1 transposable element, RRM domain"/>
    <property type="match status" value="1"/>
</dbReference>
<reference evidence="1" key="2">
    <citation type="submission" date="2014-07" db="EMBL/GenBank/DDBJ databases">
        <authorList>
            <person name="Hull J."/>
        </authorList>
    </citation>
    <scope>NUCLEOTIDE SEQUENCE</scope>
</reference>
<organism evidence="1">
    <name type="scientific">Lygus hesperus</name>
    <name type="common">Western plant bug</name>
    <dbReference type="NCBI Taxonomy" id="30085"/>
    <lineage>
        <taxon>Eukaryota</taxon>
        <taxon>Metazoa</taxon>
        <taxon>Ecdysozoa</taxon>
        <taxon>Arthropoda</taxon>
        <taxon>Hexapoda</taxon>
        <taxon>Insecta</taxon>
        <taxon>Pterygota</taxon>
        <taxon>Neoptera</taxon>
        <taxon>Paraneoptera</taxon>
        <taxon>Hemiptera</taxon>
        <taxon>Heteroptera</taxon>
        <taxon>Panheteroptera</taxon>
        <taxon>Cimicomorpha</taxon>
        <taxon>Miridae</taxon>
        <taxon>Mirini</taxon>
        <taxon>Lygus</taxon>
    </lineage>
</organism>
<keyword evidence="1" id="KW-0812">Transmembrane</keyword>
<evidence type="ECO:0000313" key="1">
    <source>
        <dbReference type="EMBL" id="JAG27111.1"/>
    </source>
</evidence>
<protein>
    <submittedName>
        <fullName evidence="1">Cystic fibrosis transmembrane conductance regulator</fullName>
    </submittedName>
</protein>
<sequence>LTDKFDTLDQSQRKTNILIHGIPENPTESAADCVVDLIKSKLSVDIESRDIIHARRVGVRQLDGIRKSTAGDKGLSQVQMDKLKLVPKSRPMLVSFVRYDTKANVYANKRKLRGSNLLITEDLSQQRRALYKAAVDVLGIRNVWTLNGLVKIKYR</sequence>
<dbReference type="EMBL" id="GBHO01016493">
    <property type="protein sequence ID" value="JAG27111.1"/>
    <property type="molecule type" value="Transcribed_RNA"/>
</dbReference>
<reference evidence="1" key="1">
    <citation type="journal article" date="2014" name="PLoS ONE">
        <title>Transcriptome-Based Identification of ABC Transporters in the Western Tarnished Plant Bug Lygus hesperus.</title>
        <authorList>
            <person name="Hull J.J."/>
            <person name="Chaney K."/>
            <person name="Geib S.M."/>
            <person name="Fabrick J.A."/>
            <person name="Brent C.S."/>
            <person name="Walsh D."/>
            <person name="Lavine L.C."/>
        </authorList>
    </citation>
    <scope>NUCLEOTIDE SEQUENCE</scope>
</reference>
<gene>
    <name evidence="1" type="primary">CFTR</name>
    <name evidence="1" type="ORF">CM83_103990</name>
</gene>
<proteinExistence type="predicted"/>
<feature type="non-terminal residue" evidence="1">
    <location>
        <position position="1"/>
    </location>
</feature>
<keyword evidence="1" id="KW-0472">Membrane</keyword>
<accession>A0A0A9Y671</accession>
<feature type="non-terminal residue" evidence="1">
    <location>
        <position position="155"/>
    </location>
</feature>